<feature type="region of interest" description="Disordered" evidence="1">
    <location>
        <begin position="247"/>
        <end position="291"/>
    </location>
</feature>
<organism evidence="2 3">
    <name type="scientific">Phlebiopsis gigantea (strain 11061_1 CR5-6)</name>
    <name type="common">White-rot fungus</name>
    <name type="synonym">Peniophora gigantea</name>
    <dbReference type="NCBI Taxonomy" id="745531"/>
    <lineage>
        <taxon>Eukaryota</taxon>
        <taxon>Fungi</taxon>
        <taxon>Dikarya</taxon>
        <taxon>Basidiomycota</taxon>
        <taxon>Agaricomycotina</taxon>
        <taxon>Agaricomycetes</taxon>
        <taxon>Polyporales</taxon>
        <taxon>Phanerochaetaceae</taxon>
        <taxon>Phlebiopsis</taxon>
    </lineage>
</organism>
<gene>
    <name evidence="2" type="ORF">PHLGIDRAFT_516774</name>
</gene>
<dbReference type="AlphaFoldDB" id="A0A0C3S675"/>
<dbReference type="Proteomes" id="UP000053257">
    <property type="component" value="Unassembled WGS sequence"/>
</dbReference>
<evidence type="ECO:0000313" key="3">
    <source>
        <dbReference type="Proteomes" id="UP000053257"/>
    </source>
</evidence>
<protein>
    <submittedName>
        <fullName evidence="2">Uncharacterized protein</fullName>
    </submittedName>
</protein>
<sequence length="413" mass="46652">MAATGINEWLRVLVGLPHLQELSLRRALCGQSNGEYTPVHLPCLRVLFLDSMDEDAGIYTSFWANLLLPNLTHVGIAMFWRFSDTQLVYPFIARKCLALHEKHRFLSARFSWAAECLTTTVTQNDAASAVFRAGFFVPYSAGDLLRRIPLSDITTLSIDYERHNTTVNPMLVDLWIPFFDGMPNLKALHIHNLNAVKGFLGMVRRGLGPDPVPGQSSNLFFPQLEYLTFAGIPWTIHVFKSEDDDSEIRDDEYNNKDADGSQDDENEDGADDSDDSGGEGEDDGYNDENDEDHCDDFDPAGCACDDFELEEYNTHGPGREDPCTCRRDDLNTCLCADVEGSCDCECGWSQEALDKLIGEVLRRRDMCGYRRLRRLLIVANQLLVDNRRGLRRYSSDIWGGLVEELDVRFDPPQ</sequence>
<keyword evidence="3" id="KW-1185">Reference proteome</keyword>
<reference evidence="2 3" key="1">
    <citation type="journal article" date="2014" name="PLoS Genet.">
        <title>Analysis of the Phlebiopsis gigantea genome, transcriptome and secretome provides insight into its pioneer colonization strategies of wood.</title>
        <authorList>
            <person name="Hori C."/>
            <person name="Ishida T."/>
            <person name="Igarashi K."/>
            <person name="Samejima M."/>
            <person name="Suzuki H."/>
            <person name="Master E."/>
            <person name="Ferreira P."/>
            <person name="Ruiz-Duenas F.J."/>
            <person name="Held B."/>
            <person name="Canessa P."/>
            <person name="Larrondo L.F."/>
            <person name="Schmoll M."/>
            <person name="Druzhinina I.S."/>
            <person name="Kubicek C.P."/>
            <person name="Gaskell J.A."/>
            <person name="Kersten P."/>
            <person name="St John F."/>
            <person name="Glasner J."/>
            <person name="Sabat G."/>
            <person name="Splinter BonDurant S."/>
            <person name="Syed K."/>
            <person name="Yadav J."/>
            <person name="Mgbeahuruike A.C."/>
            <person name="Kovalchuk A."/>
            <person name="Asiegbu F.O."/>
            <person name="Lackner G."/>
            <person name="Hoffmeister D."/>
            <person name="Rencoret J."/>
            <person name="Gutierrez A."/>
            <person name="Sun H."/>
            <person name="Lindquist E."/>
            <person name="Barry K."/>
            <person name="Riley R."/>
            <person name="Grigoriev I.V."/>
            <person name="Henrissat B."/>
            <person name="Kues U."/>
            <person name="Berka R.M."/>
            <person name="Martinez A.T."/>
            <person name="Covert S.F."/>
            <person name="Blanchette R.A."/>
            <person name="Cullen D."/>
        </authorList>
    </citation>
    <scope>NUCLEOTIDE SEQUENCE [LARGE SCALE GENOMIC DNA]</scope>
    <source>
        <strain evidence="2 3">11061_1 CR5-6</strain>
    </source>
</reference>
<name>A0A0C3S675_PHLG1</name>
<evidence type="ECO:0000256" key="1">
    <source>
        <dbReference type="SAM" id="MobiDB-lite"/>
    </source>
</evidence>
<feature type="compositionally biased region" description="Acidic residues" evidence="1">
    <location>
        <begin position="260"/>
        <end position="291"/>
    </location>
</feature>
<evidence type="ECO:0000313" key="2">
    <source>
        <dbReference type="EMBL" id="KIP06022.1"/>
    </source>
</evidence>
<dbReference type="EMBL" id="KN840527">
    <property type="protein sequence ID" value="KIP06022.1"/>
    <property type="molecule type" value="Genomic_DNA"/>
</dbReference>
<accession>A0A0C3S675</accession>
<proteinExistence type="predicted"/>
<dbReference type="HOGENOM" id="CLU_665824_0_0_1"/>